<evidence type="ECO:0000256" key="1">
    <source>
        <dbReference type="SAM" id="Phobius"/>
    </source>
</evidence>
<proteinExistence type="predicted"/>
<dbReference type="Proteomes" id="UP001352852">
    <property type="component" value="Unassembled WGS sequence"/>
</dbReference>
<keyword evidence="1" id="KW-1133">Transmembrane helix</keyword>
<evidence type="ECO:0000313" key="3">
    <source>
        <dbReference type="Proteomes" id="UP001352852"/>
    </source>
</evidence>
<evidence type="ECO:0008006" key="4">
    <source>
        <dbReference type="Google" id="ProtNLM"/>
    </source>
</evidence>
<keyword evidence="1" id="KW-0812">Transmembrane</keyword>
<protein>
    <recommendedName>
        <fullName evidence="4">Transmembrane protein</fullName>
    </recommendedName>
</protein>
<feature type="transmembrane region" description="Helical" evidence="1">
    <location>
        <begin position="62"/>
        <end position="81"/>
    </location>
</feature>
<name>A0ABU7F2I7_9TELE</name>
<evidence type="ECO:0000313" key="2">
    <source>
        <dbReference type="EMBL" id="MED6293525.1"/>
    </source>
</evidence>
<organism evidence="2 3">
    <name type="scientific">Characodon lateralis</name>
    <dbReference type="NCBI Taxonomy" id="208331"/>
    <lineage>
        <taxon>Eukaryota</taxon>
        <taxon>Metazoa</taxon>
        <taxon>Chordata</taxon>
        <taxon>Craniata</taxon>
        <taxon>Vertebrata</taxon>
        <taxon>Euteleostomi</taxon>
        <taxon>Actinopterygii</taxon>
        <taxon>Neopterygii</taxon>
        <taxon>Teleostei</taxon>
        <taxon>Neoteleostei</taxon>
        <taxon>Acanthomorphata</taxon>
        <taxon>Ovalentaria</taxon>
        <taxon>Atherinomorphae</taxon>
        <taxon>Cyprinodontiformes</taxon>
        <taxon>Goodeidae</taxon>
        <taxon>Characodon</taxon>
    </lineage>
</organism>
<reference evidence="2 3" key="1">
    <citation type="submission" date="2021-06" db="EMBL/GenBank/DDBJ databases">
        <authorList>
            <person name="Palmer J.M."/>
        </authorList>
    </citation>
    <scope>NUCLEOTIDE SEQUENCE [LARGE SCALE GENOMIC DNA]</scope>
    <source>
        <strain evidence="2 3">CL_MEX2019</strain>
        <tissue evidence="2">Muscle</tissue>
    </source>
</reference>
<keyword evidence="1" id="KW-0472">Membrane</keyword>
<gene>
    <name evidence="2" type="ORF">CHARACLAT_011485</name>
</gene>
<dbReference type="EMBL" id="JAHUTJ010074541">
    <property type="protein sequence ID" value="MED6293525.1"/>
    <property type="molecule type" value="Genomic_DNA"/>
</dbReference>
<comment type="caution">
    <text evidence="2">The sequence shown here is derived from an EMBL/GenBank/DDBJ whole genome shotgun (WGS) entry which is preliminary data.</text>
</comment>
<accession>A0ABU7F2I7</accession>
<keyword evidence="3" id="KW-1185">Reference proteome</keyword>
<sequence>MTHSLHTVSLKPKTAGECWAASHIHFCNMAVKETSGFPSFILSALDAFNFTSSQSTLSFGRVPLFTILCAFLFSCSLFFLIKLPLHIATVGYVAAAAAADVAKD</sequence>